<sequence>MRIIIVALLVAVLSPVSTSAQEIEAVTKDNRRVILYPNGTWKYVEGSKKATDAYTSIDIIDLELSKDSYIGRRVKVKTLVWSVYDERITIGTGNVSMWVKTTDLPIDQRKYILGELKFRSPITVYGTVENILLGIGIVAEKIE</sequence>
<evidence type="ECO:0000313" key="1">
    <source>
        <dbReference type="EMBL" id="GAJ03550.1"/>
    </source>
</evidence>
<protein>
    <submittedName>
        <fullName evidence="1">Uncharacterized protein</fullName>
    </submittedName>
</protein>
<name>X1VBX8_9ZZZZ</name>
<gene>
    <name evidence="1" type="ORF">S12H4_53566</name>
</gene>
<accession>X1VBX8</accession>
<comment type="caution">
    <text evidence="1">The sequence shown here is derived from an EMBL/GenBank/DDBJ whole genome shotgun (WGS) entry which is preliminary data.</text>
</comment>
<dbReference type="EMBL" id="BARW01034123">
    <property type="protein sequence ID" value="GAJ03550.1"/>
    <property type="molecule type" value="Genomic_DNA"/>
</dbReference>
<reference evidence="1" key="1">
    <citation type="journal article" date="2014" name="Front. Microbiol.">
        <title>High frequency of phylogenetically diverse reductive dehalogenase-homologous genes in deep subseafloor sedimentary metagenomes.</title>
        <authorList>
            <person name="Kawai M."/>
            <person name="Futagami T."/>
            <person name="Toyoda A."/>
            <person name="Takaki Y."/>
            <person name="Nishi S."/>
            <person name="Hori S."/>
            <person name="Arai W."/>
            <person name="Tsubouchi T."/>
            <person name="Morono Y."/>
            <person name="Uchiyama I."/>
            <person name="Ito T."/>
            <person name="Fujiyama A."/>
            <person name="Inagaki F."/>
            <person name="Takami H."/>
        </authorList>
    </citation>
    <scope>NUCLEOTIDE SEQUENCE</scope>
    <source>
        <strain evidence="1">Expedition CK06-06</strain>
    </source>
</reference>
<organism evidence="1">
    <name type="scientific">marine sediment metagenome</name>
    <dbReference type="NCBI Taxonomy" id="412755"/>
    <lineage>
        <taxon>unclassified sequences</taxon>
        <taxon>metagenomes</taxon>
        <taxon>ecological metagenomes</taxon>
    </lineage>
</organism>
<dbReference type="AlphaFoldDB" id="X1VBX8"/>
<proteinExistence type="predicted"/>